<proteinExistence type="predicted"/>
<accession>A0ABQ4ZWP6</accession>
<organism evidence="1 2">
    <name type="scientific">Tanacetum coccineum</name>
    <dbReference type="NCBI Taxonomy" id="301880"/>
    <lineage>
        <taxon>Eukaryota</taxon>
        <taxon>Viridiplantae</taxon>
        <taxon>Streptophyta</taxon>
        <taxon>Embryophyta</taxon>
        <taxon>Tracheophyta</taxon>
        <taxon>Spermatophyta</taxon>
        <taxon>Magnoliopsida</taxon>
        <taxon>eudicotyledons</taxon>
        <taxon>Gunneridae</taxon>
        <taxon>Pentapetalae</taxon>
        <taxon>asterids</taxon>
        <taxon>campanulids</taxon>
        <taxon>Asterales</taxon>
        <taxon>Asteraceae</taxon>
        <taxon>Asteroideae</taxon>
        <taxon>Anthemideae</taxon>
        <taxon>Anthemidinae</taxon>
        <taxon>Tanacetum</taxon>
    </lineage>
</organism>
<dbReference type="Proteomes" id="UP001151760">
    <property type="component" value="Unassembled WGS sequence"/>
</dbReference>
<evidence type="ECO:0000313" key="1">
    <source>
        <dbReference type="EMBL" id="GJS93896.1"/>
    </source>
</evidence>
<comment type="caution">
    <text evidence="1">The sequence shown here is derived from an EMBL/GenBank/DDBJ whole genome shotgun (WGS) entry which is preliminary data.</text>
</comment>
<evidence type="ECO:0000313" key="2">
    <source>
        <dbReference type="Proteomes" id="UP001151760"/>
    </source>
</evidence>
<keyword evidence="2" id="KW-1185">Reference proteome</keyword>
<reference evidence="1" key="1">
    <citation type="journal article" date="2022" name="Int. J. Mol. Sci.">
        <title>Draft Genome of Tanacetum Coccineum: Genomic Comparison of Closely Related Tanacetum-Family Plants.</title>
        <authorList>
            <person name="Yamashiro T."/>
            <person name="Shiraishi A."/>
            <person name="Nakayama K."/>
            <person name="Satake H."/>
        </authorList>
    </citation>
    <scope>NUCLEOTIDE SEQUENCE</scope>
</reference>
<gene>
    <name evidence="1" type="ORF">Tco_0800864</name>
</gene>
<dbReference type="EMBL" id="BQNB010011691">
    <property type="protein sequence ID" value="GJS93896.1"/>
    <property type="molecule type" value="Genomic_DNA"/>
</dbReference>
<name>A0ABQ4ZWP6_9ASTR</name>
<sequence length="704" mass="80782">MDLEQNNSLAKLPLLKQGEYDTWRLRIESYIQLQDYSLWEIIEEGNSFKPEVFLKKNDLKALSILMMTLPSEHLFTFNKHKDVKSLFEAIEARFGGNEATKKTQKTLLKQMYETFKELNLKFLRSLLTEWECQLGLEEQIRSGSISTNNGNTANVHVSTGSTPVSTASTNNSTACLSDATIYAYLATQPNKSQVVHEDLDQIHEDDLDEMDLKWQLALLSMKARKFYQRTEILRVKRTWIISQDSIKKQLNEEEASPRLMISYRCLEKQACLHLLVLIYQVQELRKLKEPDFEDKVIKMELVRVESLNVQKPKQADQPRKVCDFHDKKMVQKPVLNNVKKVNGQREVRPVLTIAIRVNHQNFSNFRRNFAPTAVLTKTSLIPFSTARQSFSRKAAPVSAARPFNTVVHKSFVNVSKPRTNVFQKAHSSLRRPFYQQTVLKNRHLSNKVNTANVISVNTVKGKRMTSTVGEQGINVVKPTAYWAWRPKGSQLTLLHGEELASPGIKQFLVKTTQIWQTTTGKESSNLFMAGSLPKTISPMIHISQEVTLLKEERTVQVKDFEVCKITRADGTSSFHGDFQALLRRLDIQDLFQLYSLELLRWKLHEYNGVHSLFLDGTSIQINMLVDKKCPLKKEILKKMINLKIEAEEESDMASELIKFIKSQIAEQVNHKFRGGLLGIKELLQDMLLKNLVPLVEELSTVSYS</sequence>
<reference evidence="1" key="2">
    <citation type="submission" date="2022-01" db="EMBL/GenBank/DDBJ databases">
        <authorList>
            <person name="Yamashiro T."/>
            <person name="Shiraishi A."/>
            <person name="Satake H."/>
            <person name="Nakayama K."/>
        </authorList>
    </citation>
    <scope>NUCLEOTIDE SEQUENCE</scope>
</reference>
<protein>
    <submittedName>
        <fullName evidence="1">Uncharacterized protein</fullName>
    </submittedName>
</protein>